<organism evidence="2">
    <name type="scientific">Cacopsylla melanoneura</name>
    <dbReference type="NCBI Taxonomy" id="428564"/>
    <lineage>
        <taxon>Eukaryota</taxon>
        <taxon>Metazoa</taxon>
        <taxon>Ecdysozoa</taxon>
        <taxon>Arthropoda</taxon>
        <taxon>Hexapoda</taxon>
        <taxon>Insecta</taxon>
        <taxon>Pterygota</taxon>
        <taxon>Neoptera</taxon>
        <taxon>Paraneoptera</taxon>
        <taxon>Hemiptera</taxon>
        <taxon>Sternorrhyncha</taxon>
        <taxon>Psylloidea</taxon>
        <taxon>Psyllidae</taxon>
        <taxon>Psyllinae</taxon>
        <taxon>Cacopsylla</taxon>
    </lineage>
</organism>
<dbReference type="AlphaFoldDB" id="A0A8D8ZWM1"/>
<feature type="region of interest" description="Disordered" evidence="1">
    <location>
        <begin position="1"/>
        <end position="39"/>
    </location>
</feature>
<protein>
    <submittedName>
        <fullName evidence="2">Uncharacterized protein</fullName>
    </submittedName>
</protein>
<evidence type="ECO:0000313" key="2">
    <source>
        <dbReference type="EMBL" id="CAG6753186.1"/>
    </source>
</evidence>
<accession>A0A8D8ZWM1</accession>
<dbReference type="EMBL" id="HBUF01535609">
    <property type="protein sequence ID" value="CAG6753186.1"/>
    <property type="molecule type" value="Transcribed_RNA"/>
</dbReference>
<sequence>MKWRETQTELVFASPTRPILTSDAPQRSKRGQASQGELRDHQRINKIRCSQCYYRLTLNTRGCVVRSGRDMDIISNLSSSVIVINIIRNHSVILTILRFSQLLYINLQV</sequence>
<proteinExistence type="predicted"/>
<name>A0A8D8ZWM1_9HEMI</name>
<evidence type="ECO:0000256" key="1">
    <source>
        <dbReference type="SAM" id="MobiDB-lite"/>
    </source>
</evidence>
<reference evidence="2" key="1">
    <citation type="submission" date="2021-05" db="EMBL/GenBank/DDBJ databases">
        <authorList>
            <person name="Alioto T."/>
            <person name="Alioto T."/>
            <person name="Gomez Garrido J."/>
        </authorList>
    </citation>
    <scope>NUCLEOTIDE SEQUENCE</scope>
</reference>